<comment type="caution">
    <text evidence="1">The sequence shown here is derived from an EMBL/GenBank/DDBJ whole genome shotgun (WGS) entry which is preliminary data.</text>
</comment>
<sequence>MYLTESTKSNKLDLEAGQMLTEALYENTVSDPLNFNLNPSQLLSFNNNYINK</sequence>
<dbReference type="Proteomes" id="UP000266673">
    <property type="component" value="Unassembled WGS sequence"/>
</dbReference>
<dbReference type="OrthoDB" id="10433121at2759"/>
<protein>
    <submittedName>
        <fullName evidence="1">Uncharacterized protein</fullName>
    </submittedName>
</protein>
<gene>
    <name evidence="1" type="ORF">C2G38_2154686</name>
</gene>
<dbReference type="AlphaFoldDB" id="A0A397W6S7"/>
<dbReference type="EMBL" id="QKWP01000031">
    <property type="protein sequence ID" value="RIB29722.1"/>
    <property type="molecule type" value="Genomic_DNA"/>
</dbReference>
<name>A0A397W6S7_9GLOM</name>
<keyword evidence="2" id="KW-1185">Reference proteome</keyword>
<proteinExistence type="predicted"/>
<evidence type="ECO:0000313" key="1">
    <source>
        <dbReference type="EMBL" id="RIB29722.1"/>
    </source>
</evidence>
<evidence type="ECO:0000313" key="2">
    <source>
        <dbReference type="Proteomes" id="UP000266673"/>
    </source>
</evidence>
<reference evidence="1 2" key="1">
    <citation type="submission" date="2018-06" db="EMBL/GenBank/DDBJ databases">
        <title>Comparative genomics reveals the genomic features of Rhizophagus irregularis, R. cerebriforme, R. diaphanum and Gigaspora rosea, and their symbiotic lifestyle signature.</title>
        <authorList>
            <person name="Morin E."/>
            <person name="San Clemente H."/>
            <person name="Chen E.C.H."/>
            <person name="De La Providencia I."/>
            <person name="Hainaut M."/>
            <person name="Kuo A."/>
            <person name="Kohler A."/>
            <person name="Murat C."/>
            <person name="Tang N."/>
            <person name="Roy S."/>
            <person name="Loubradou J."/>
            <person name="Henrissat B."/>
            <person name="Grigoriev I.V."/>
            <person name="Corradi N."/>
            <person name="Roux C."/>
            <person name="Martin F.M."/>
        </authorList>
    </citation>
    <scope>NUCLEOTIDE SEQUENCE [LARGE SCALE GENOMIC DNA]</scope>
    <source>
        <strain evidence="1 2">DAOM 194757</strain>
    </source>
</reference>
<accession>A0A397W6S7</accession>
<organism evidence="1 2">
    <name type="scientific">Gigaspora rosea</name>
    <dbReference type="NCBI Taxonomy" id="44941"/>
    <lineage>
        <taxon>Eukaryota</taxon>
        <taxon>Fungi</taxon>
        <taxon>Fungi incertae sedis</taxon>
        <taxon>Mucoromycota</taxon>
        <taxon>Glomeromycotina</taxon>
        <taxon>Glomeromycetes</taxon>
        <taxon>Diversisporales</taxon>
        <taxon>Gigasporaceae</taxon>
        <taxon>Gigaspora</taxon>
    </lineage>
</organism>